<dbReference type="Proteomes" id="UP000011944">
    <property type="component" value="Unassembled WGS sequence"/>
</dbReference>
<protein>
    <recommendedName>
        <fullName evidence="3">DUF86 domain-containing protein</fullName>
    </recommendedName>
</protein>
<dbReference type="EMBL" id="AMXI01000274">
    <property type="protein sequence ID" value="EKN42712.1"/>
    <property type="molecule type" value="Genomic_DNA"/>
</dbReference>
<evidence type="ECO:0008006" key="3">
    <source>
        <dbReference type="Google" id="ProtNLM"/>
    </source>
</evidence>
<proteinExistence type="predicted"/>
<reference evidence="1 2" key="2">
    <citation type="submission" date="2013-03" db="EMBL/GenBank/DDBJ databases">
        <title>Diversity in Clostridium botulinum.</title>
        <authorList>
            <person name="Timme R.E."/>
            <person name="Allard M."/>
            <person name="Luo Y."/>
            <person name="Strain E."/>
            <person name="Gonzalez-Escalona N."/>
            <person name="Brown E."/>
        </authorList>
    </citation>
    <scope>NUCLEOTIDE SEQUENCE [LARGE SCALE GENOMIC DNA]</scope>
    <source>
        <strain evidence="1 2">CFSAN001627</strain>
    </source>
</reference>
<evidence type="ECO:0000313" key="2">
    <source>
        <dbReference type="Proteomes" id="UP000011944"/>
    </source>
</evidence>
<comment type="caution">
    <text evidence="1">The sequence shown here is derived from an EMBL/GenBank/DDBJ whole genome shotgun (WGS) entry which is preliminary data.</text>
</comment>
<dbReference type="InterPro" id="IPR037038">
    <property type="entry name" value="HepT-like_sf"/>
</dbReference>
<organism evidence="1 2">
    <name type="scientific">Clostridium botulinum CFSAN001627</name>
    <dbReference type="NCBI Taxonomy" id="1232189"/>
    <lineage>
        <taxon>Bacteria</taxon>
        <taxon>Bacillati</taxon>
        <taxon>Bacillota</taxon>
        <taxon>Clostridia</taxon>
        <taxon>Eubacteriales</taxon>
        <taxon>Clostridiaceae</taxon>
        <taxon>Clostridium</taxon>
    </lineage>
</organism>
<dbReference type="PATRIC" id="fig|1232189.3.peg.819"/>
<dbReference type="AlphaFoldDB" id="M1ZSG6"/>
<dbReference type="Gene3D" id="1.20.120.580">
    <property type="entry name" value="bsu32300-like"/>
    <property type="match status" value="1"/>
</dbReference>
<reference evidence="1 2" key="1">
    <citation type="submission" date="2012-10" db="EMBL/GenBank/DDBJ databases">
        <authorList>
            <person name="Strain E.A."/>
            <person name="Brown E."/>
            <person name="Allard M.W."/>
            <person name="Gonzalez-Escalona N."/>
            <person name="Timme R."/>
        </authorList>
    </citation>
    <scope>NUCLEOTIDE SEQUENCE [LARGE SCALE GENOMIC DNA]</scope>
    <source>
        <strain evidence="1 2">CFSAN001627</strain>
    </source>
</reference>
<evidence type="ECO:0000313" key="1">
    <source>
        <dbReference type="EMBL" id="EKN42712.1"/>
    </source>
</evidence>
<gene>
    <name evidence="1" type="ORF">CFSAN001627_05002</name>
</gene>
<accession>M1ZSG6</accession>
<sequence length="140" mass="16757">MNKERLLKIIEDMKECKSDIDECIDVLEKYKDNKIMIKLAKSSLRQLFVSFHTILEDLCSIVLKELKKFKVGITLSDSIKLLKDNNIIDKDTYIFLEKSRLIRNRISYRYKEPSHQELFEHIIKYRDKIDIIIDIAKTYL</sequence>
<name>M1ZSG6_CLOBO</name>